<dbReference type="EMBL" id="BKCJ011540870">
    <property type="protein sequence ID" value="GFD40848.1"/>
    <property type="molecule type" value="Genomic_DNA"/>
</dbReference>
<gene>
    <name evidence="1" type="ORF">Tci_912817</name>
</gene>
<proteinExistence type="predicted"/>
<accession>A0A699W527</accession>
<protein>
    <submittedName>
        <fullName evidence="1">Uncharacterized protein</fullName>
    </submittedName>
</protein>
<organism evidence="1">
    <name type="scientific">Tanacetum cinerariifolium</name>
    <name type="common">Dalmatian daisy</name>
    <name type="synonym">Chrysanthemum cinerariifolium</name>
    <dbReference type="NCBI Taxonomy" id="118510"/>
    <lineage>
        <taxon>Eukaryota</taxon>
        <taxon>Viridiplantae</taxon>
        <taxon>Streptophyta</taxon>
        <taxon>Embryophyta</taxon>
        <taxon>Tracheophyta</taxon>
        <taxon>Spermatophyta</taxon>
        <taxon>Magnoliopsida</taxon>
        <taxon>eudicotyledons</taxon>
        <taxon>Gunneridae</taxon>
        <taxon>Pentapetalae</taxon>
        <taxon>asterids</taxon>
        <taxon>campanulids</taxon>
        <taxon>Asterales</taxon>
        <taxon>Asteraceae</taxon>
        <taxon>Asteroideae</taxon>
        <taxon>Anthemideae</taxon>
        <taxon>Anthemidinae</taxon>
        <taxon>Tanacetum</taxon>
    </lineage>
</organism>
<feature type="non-terminal residue" evidence="1">
    <location>
        <position position="1"/>
    </location>
</feature>
<sequence>KESKHEGNPWMTKEELEHHFDERLENLERKRSGTWQPWAVDDNKLTLECHEGEKKEDNHVSKMEIGISIDGGIINFKNLKFKDWLDVKYGNDQPKDLLGRARLFKEWVAKSYDELFEEYSNSINSLNTKRMKFTETYEPIRNDEKFQVIQRLP</sequence>
<name>A0A699W527_TANCI</name>
<evidence type="ECO:0000313" key="1">
    <source>
        <dbReference type="EMBL" id="GFD40848.1"/>
    </source>
</evidence>
<dbReference type="AlphaFoldDB" id="A0A699W527"/>
<feature type="non-terminal residue" evidence="1">
    <location>
        <position position="153"/>
    </location>
</feature>
<reference evidence="1" key="1">
    <citation type="journal article" date="2019" name="Sci. Rep.">
        <title>Draft genome of Tanacetum cinerariifolium, the natural source of mosquito coil.</title>
        <authorList>
            <person name="Yamashiro T."/>
            <person name="Shiraishi A."/>
            <person name="Satake H."/>
            <person name="Nakayama K."/>
        </authorList>
    </citation>
    <scope>NUCLEOTIDE SEQUENCE</scope>
</reference>
<comment type="caution">
    <text evidence="1">The sequence shown here is derived from an EMBL/GenBank/DDBJ whole genome shotgun (WGS) entry which is preliminary data.</text>
</comment>